<keyword evidence="1" id="KW-0677">Repeat</keyword>
<dbReference type="GO" id="GO:0055013">
    <property type="term" value="P:cardiac muscle cell development"/>
    <property type="evidence" value="ECO:0007669"/>
    <property type="project" value="UniProtKB-ARBA"/>
</dbReference>
<feature type="domain" description="Ig-like" evidence="3">
    <location>
        <begin position="368"/>
        <end position="456"/>
    </location>
</feature>
<dbReference type="InterPro" id="IPR007110">
    <property type="entry name" value="Ig-like_dom"/>
</dbReference>
<dbReference type="PROSITE" id="PS50835">
    <property type="entry name" value="IG_LIKE"/>
    <property type="match status" value="6"/>
</dbReference>
<feature type="domain" description="Ig-like" evidence="3">
    <location>
        <begin position="274"/>
        <end position="363"/>
    </location>
</feature>
<keyword evidence="5" id="KW-1185">Reference proteome</keyword>
<dbReference type="GO" id="GO:0045214">
    <property type="term" value="P:sarcomere organization"/>
    <property type="evidence" value="ECO:0007669"/>
    <property type="project" value="TreeGrafter"/>
</dbReference>
<name>A0A672FTY8_SALFA</name>
<dbReference type="PANTHER" id="PTHR13817:SF151">
    <property type="entry name" value="TITIN"/>
    <property type="match status" value="1"/>
</dbReference>
<protein>
    <recommendedName>
        <fullName evidence="3">Ig-like domain-containing protein</fullName>
    </recommendedName>
</protein>
<dbReference type="FunFam" id="2.60.40.10:FF:000107">
    <property type="entry name" value="Myosin, light chain kinase a"/>
    <property type="match status" value="1"/>
</dbReference>
<dbReference type="Pfam" id="PF07679">
    <property type="entry name" value="I-set"/>
    <property type="match status" value="6"/>
</dbReference>
<dbReference type="CDD" id="cd00096">
    <property type="entry name" value="Ig"/>
    <property type="match status" value="4"/>
</dbReference>
<dbReference type="GO" id="GO:0003007">
    <property type="term" value="P:heart morphogenesis"/>
    <property type="evidence" value="ECO:0007669"/>
    <property type="project" value="UniProtKB-ARBA"/>
</dbReference>
<dbReference type="InterPro" id="IPR003599">
    <property type="entry name" value="Ig_sub"/>
</dbReference>
<evidence type="ECO:0000256" key="2">
    <source>
        <dbReference type="ARBA" id="ARBA00023319"/>
    </source>
</evidence>
<dbReference type="SMART" id="SM00408">
    <property type="entry name" value="IGc2"/>
    <property type="match status" value="6"/>
</dbReference>
<dbReference type="Gene3D" id="2.60.40.10">
    <property type="entry name" value="Immunoglobulins"/>
    <property type="match status" value="6"/>
</dbReference>
<dbReference type="SUPFAM" id="SSF48726">
    <property type="entry name" value="Immunoglobulin"/>
    <property type="match status" value="6"/>
</dbReference>
<evidence type="ECO:0000313" key="4">
    <source>
        <dbReference type="Ensembl" id="ENSSFAP00005010093.1"/>
    </source>
</evidence>
<feature type="domain" description="Ig-like" evidence="3">
    <location>
        <begin position="461"/>
        <end position="550"/>
    </location>
</feature>
<feature type="domain" description="Ig-like" evidence="3">
    <location>
        <begin position="6"/>
        <end position="92"/>
    </location>
</feature>
<dbReference type="GO" id="GO:0031430">
    <property type="term" value="C:M band"/>
    <property type="evidence" value="ECO:0007669"/>
    <property type="project" value="TreeGrafter"/>
</dbReference>
<dbReference type="InterPro" id="IPR013098">
    <property type="entry name" value="Ig_I-set"/>
</dbReference>
<dbReference type="AlphaFoldDB" id="A0A672FTY8"/>
<dbReference type="InterPro" id="IPR036179">
    <property type="entry name" value="Ig-like_dom_sf"/>
</dbReference>
<dbReference type="Ensembl" id="ENSSFAT00005010549.1">
    <property type="protein sequence ID" value="ENSSFAP00005010093.1"/>
    <property type="gene ID" value="ENSSFAG00005005738.1"/>
</dbReference>
<dbReference type="InParanoid" id="A0A672FTY8"/>
<sequence length="554" mass="60738">GIVEPPTIKQKPELVKVTRGDPVSLECKVAGTPQINVRWVKDGKELESSRKHHLQYENQLSSLNIAASELQDGGEYLFEARNAVGTCSCKVTLVVLEEVIPPTFIRKLTDIQALMGSLVTLECKAAGSQPLSVQWSKGKENISSSSKYKLLHADNTMSLEFKLSQSSDTGEYSCKVSNSAGSCVCSGVLTAVIPKSDVLLKSVFEGTPPFTVKWYKDEVELITGPQCTVRLEKNSSSVELHSVGPLHSGSYSCQVSNEAGAVKSAAELLVKEPPQFVVKLPPTTFVKQCEGHRFECKATSAQSLKMCWYKNDQKITDSDNYKTMFVDSTAYLQLNSARFEDNGTFTCEAFNDAGSASCSTVLTVQESPSFIKTPSPVEGIKGKDASLHCEIYGTPPFQVSWYKDRRPLKESRRHKIVSEGTSAALHIMKLEQDDIGLYECRVSNNVGSESCRTNITLKEQPAFVKKLVDQSVQVNQQLVLTATVKGSEPLTVSWVQDKDHILREGDNRKITFENNVVTLIVPKADLATAGKYTCQLRNDSGVVESVSQVTVLGL</sequence>
<evidence type="ECO:0000313" key="5">
    <source>
        <dbReference type="Proteomes" id="UP000472267"/>
    </source>
</evidence>
<reference evidence="4" key="1">
    <citation type="submission" date="2025-08" db="UniProtKB">
        <authorList>
            <consortium name="Ensembl"/>
        </authorList>
    </citation>
    <scope>IDENTIFICATION</scope>
</reference>
<organism evidence="4 5">
    <name type="scientific">Salarias fasciatus</name>
    <name type="common">Jewelled blenny</name>
    <name type="synonym">Blennius fasciatus</name>
    <dbReference type="NCBI Taxonomy" id="181472"/>
    <lineage>
        <taxon>Eukaryota</taxon>
        <taxon>Metazoa</taxon>
        <taxon>Chordata</taxon>
        <taxon>Craniata</taxon>
        <taxon>Vertebrata</taxon>
        <taxon>Euteleostomi</taxon>
        <taxon>Actinopterygii</taxon>
        <taxon>Neopterygii</taxon>
        <taxon>Teleostei</taxon>
        <taxon>Neoteleostei</taxon>
        <taxon>Acanthomorphata</taxon>
        <taxon>Ovalentaria</taxon>
        <taxon>Blenniimorphae</taxon>
        <taxon>Blenniiformes</taxon>
        <taxon>Blennioidei</taxon>
        <taxon>Blenniidae</taxon>
        <taxon>Salariinae</taxon>
        <taxon>Salarias</taxon>
    </lineage>
</organism>
<evidence type="ECO:0000259" key="3">
    <source>
        <dbReference type="PROSITE" id="PS50835"/>
    </source>
</evidence>
<dbReference type="InterPro" id="IPR003598">
    <property type="entry name" value="Ig_sub2"/>
</dbReference>
<evidence type="ECO:0000256" key="1">
    <source>
        <dbReference type="ARBA" id="ARBA00022737"/>
    </source>
</evidence>
<dbReference type="InterPro" id="IPR013783">
    <property type="entry name" value="Ig-like_fold"/>
</dbReference>
<dbReference type="PANTHER" id="PTHR13817">
    <property type="entry name" value="TITIN"/>
    <property type="match status" value="1"/>
</dbReference>
<dbReference type="Proteomes" id="UP000472267">
    <property type="component" value="Unassembled WGS sequence"/>
</dbReference>
<dbReference type="FunFam" id="2.60.40.10:FF:000022">
    <property type="entry name" value="Cardiac titin"/>
    <property type="match status" value="5"/>
</dbReference>
<proteinExistence type="predicted"/>
<reference evidence="4" key="2">
    <citation type="submission" date="2025-09" db="UniProtKB">
        <authorList>
            <consortium name="Ensembl"/>
        </authorList>
    </citation>
    <scope>IDENTIFICATION</scope>
</reference>
<feature type="domain" description="Ig-like" evidence="3">
    <location>
        <begin position="196"/>
        <end position="269"/>
    </location>
</feature>
<dbReference type="SMART" id="SM00409">
    <property type="entry name" value="IG"/>
    <property type="match status" value="6"/>
</dbReference>
<accession>A0A672FTY8</accession>
<keyword evidence="2" id="KW-0393">Immunoglobulin domain</keyword>
<dbReference type="InterPro" id="IPR050964">
    <property type="entry name" value="Striated_Muscle_Regulatory"/>
</dbReference>
<feature type="domain" description="Ig-like" evidence="3">
    <location>
        <begin position="102"/>
        <end position="190"/>
    </location>
</feature>